<dbReference type="GO" id="GO:0005524">
    <property type="term" value="F:ATP binding"/>
    <property type="evidence" value="ECO:0007669"/>
    <property type="project" value="UniProtKB-UniRule"/>
</dbReference>
<dbReference type="HAMAP" id="MF_00983">
    <property type="entry name" value="PriA"/>
    <property type="match status" value="1"/>
</dbReference>
<dbReference type="GO" id="GO:0043138">
    <property type="term" value="F:3'-5' DNA helicase activity"/>
    <property type="evidence" value="ECO:0007669"/>
    <property type="project" value="TreeGrafter"/>
</dbReference>
<dbReference type="EMBL" id="DXAM01000029">
    <property type="protein sequence ID" value="HJA03659.1"/>
    <property type="molecule type" value="Genomic_DNA"/>
</dbReference>
<feature type="binding site" evidence="8">
    <location>
        <position position="381"/>
    </location>
    <ligand>
        <name>Zn(2+)</name>
        <dbReference type="ChEBI" id="CHEBI:29105"/>
        <label>1</label>
    </ligand>
</feature>
<dbReference type="InterPro" id="IPR027417">
    <property type="entry name" value="P-loop_NTPase"/>
</dbReference>
<feature type="binding site" evidence="8">
    <location>
        <position position="393"/>
    </location>
    <ligand>
        <name>Zn(2+)</name>
        <dbReference type="ChEBI" id="CHEBI:29105"/>
        <label>2</label>
    </ligand>
</feature>
<evidence type="ECO:0000256" key="5">
    <source>
        <dbReference type="ARBA" id="ARBA00022833"/>
    </source>
</evidence>
<feature type="binding site" evidence="8">
    <location>
        <position position="411"/>
    </location>
    <ligand>
        <name>Zn(2+)</name>
        <dbReference type="ChEBI" id="CHEBI:29105"/>
        <label>2</label>
    </ligand>
</feature>
<dbReference type="GO" id="GO:0006302">
    <property type="term" value="P:double-strand break repair"/>
    <property type="evidence" value="ECO:0007669"/>
    <property type="project" value="InterPro"/>
</dbReference>
<feature type="binding site" evidence="8">
    <location>
        <position position="408"/>
    </location>
    <ligand>
        <name>Zn(2+)</name>
        <dbReference type="ChEBI" id="CHEBI:29105"/>
        <label>2</label>
    </ligand>
</feature>
<dbReference type="Pfam" id="PF17764">
    <property type="entry name" value="PriA_3primeBD"/>
    <property type="match status" value="1"/>
</dbReference>
<evidence type="ECO:0000256" key="7">
    <source>
        <dbReference type="ARBA" id="ARBA00023125"/>
    </source>
</evidence>
<accession>A0A9D2KFI0</accession>
<keyword evidence="5 8" id="KW-0862">Zinc</keyword>
<dbReference type="InterPro" id="IPR005259">
    <property type="entry name" value="PriA"/>
</dbReference>
<comment type="caution">
    <text evidence="8">As this protein does not have any detectable helicase domains, it probably does not have helicase activity.</text>
</comment>
<dbReference type="GO" id="GO:0006269">
    <property type="term" value="P:DNA replication, synthesis of primer"/>
    <property type="evidence" value="ECO:0007669"/>
    <property type="project" value="UniProtKB-KW"/>
</dbReference>
<feature type="binding site" evidence="8">
    <location>
        <position position="390"/>
    </location>
    <ligand>
        <name>Zn(2+)</name>
        <dbReference type="ChEBI" id="CHEBI:29105"/>
        <label>2</label>
    </ligand>
</feature>
<evidence type="ECO:0000259" key="10">
    <source>
        <dbReference type="Pfam" id="PF17764"/>
    </source>
</evidence>
<feature type="region of interest" description="Disordered" evidence="9">
    <location>
        <begin position="637"/>
        <end position="658"/>
    </location>
</feature>
<dbReference type="InterPro" id="IPR042115">
    <property type="entry name" value="PriA_3primeBD_sf"/>
</dbReference>
<keyword evidence="2 8" id="KW-0235">DNA replication</keyword>
<sequence length="669" mass="70311">MAEHPAHLAPRGPRPIARVLVDTPLPQLDRLFDYQIPSALADSARPGVRVKVPLKSAGRVLQGYIIEVGEEPDPERVLAEIDTVVSDAVVLPDRLYRLARAVADRAAGSATDVLRLAIPRRMVRAEKAWLSRGGAPEAEPVPDPAEAMAEFPGLAVALAGGERIALDAPPGITGIAPEWARLMAAIAADALRRGTSAIIAVPDHRDLDRLIAAFDGIVPASAVVRLDAEQPAQERYGAYLRTTGDEPCVVIGNRSAVYAPVADLGVLAIWDDGDPLFDEQLAPYVHTRDVALVRQSLDGGALVFCGHTRSSDVERLVAIGFAREIAPARRRSPRVVIAAPQDTPNTGRIPSAAFRSAREALELGPVLVQVARPGYAPTLVCAECRAPARCVPCGGPLHAPARGATPVCGWCARGALGWQCAACEATSVRLASSGSERTADELGRAFPGVRVIVADSAHPVHTIDEAPALVVATRGAEPVAPNGYRAILLLDGERMLQAPELRIGETCLRGWSNAAALAAEGAVTHLVGVTGPVARALATWSQPAYARNELAERAPVKMPPAVRVAVVEGDAPQVERALVRLGTDAAGLAADAVLGPVPLPDASGRKRARALVRFDYARGAAVAGSLRASVVEAAVKSRSRRTRGAAERGRSRTPANTLSVRLDVADPDL</sequence>
<evidence type="ECO:0000256" key="3">
    <source>
        <dbReference type="ARBA" id="ARBA00022723"/>
    </source>
</evidence>
<keyword evidence="1 8" id="KW-0639">Primosome</keyword>
<dbReference type="GO" id="GO:0008270">
    <property type="term" value="F:zinc ion binding"/>
    <property type="evidence" value="ECO:0007669"/>
    <property type="project" value="UniProtKB-UniRule"/>
</dbReference>
<comment type="function">
    <text evidence="8">Initiates the restart of stalled replication forks, which reloads the replicative helicase on sites other than the origin of replication. Recognizes and binds to abandoned replication forks and remodels them to uncover a helicase loading site. Promotes assembly of the primosome at these replication forks.</text>
</comment>
<evidence type="ECO:0000256" key="6">
    <source>
        <dbReference type="ARBA" id="ARBA00022840"/>
    </source>
</evidence>
<gene>
    <name evidence="8" type="primary">priA</name>
    <name evidence="11" type="ORF">H9800_02225</name>
</gene>
<protein>
    <recommendedName>
        <fullName evidence="8">Probable replication restart protein PriA</fullName>
    </recommendedName>
    <alternativeName>
        <fullName evidence="8">Putative ATP-dependent DNA helicase PriA</fullName>
    </alternativeName>
</protein>
<dbReference type="GO" id="GO:0003677">
    <property type="term" value="F:DNA binding"/>
    <property type="evidence" value="ECO:0007669"/>
    <property type="project" value="UniProtKB-UniRule"/>
</dbReference>
<feature type="domain" description="Primosomal protein N' 3' DNA-binding" evidence="10">
    <location>
        <begin position="18"/>
        <end position="119"/>
    </location>
</feature>
<comment type="similarity">
    <text evidence="8">Belongs to the helicase family. PriA subfamily.</text>
</comment>
<feature type="binding site" evidence="8">
    <location>
        <position position="384"/>
    </location>
    <ligand>
        <name>Zn(2+)</name>
        <dbReference type="ChEBI" id="CHEBI:29105"/>
        <label>1</label>
    </ligand>
</feature>
<dbReference type="InterPro" id="IPR041222">
    <property type="entry name" value="PriA_3primeBD"/>
</dbReference>
<comment type="caution">
    <text evidence="11">The sequence shown here is derived from an EMBL/GenBank/DDBJ whole genome shotgun (WGS) entry which is preliminary data.</text>
</comment>
<evidence type="ECO:0000256" key="8">
    <source>
        <dbReference type="HAMAP-Rule" id="MF_00983"/>
    </source>
</evidence>
<reference evidence="11" key="2">
    <citation type="submission" date="2021-04" db="EMBL/GenBank/DDBJ databases">
        <authorList>
            <person name="Gilroy R."/>
        </authorList>
    </citation>
    <scope>NUCLEOTIDE SEQUENCE</scope>
    <source>
        <strain evidence="11">ChiHjej8B7-3636</strain>
    </source>
</reference>
<dbReference type="GO" id="GO:0006270">
    <property type="term" value="P:DNA replication initiation"/>
    <property type="evidence" value="ECO:0007669"/>
    <property type="project" value="TreeGrafter"/>
</dbReference>
<keyword evidence="4 8" id="KW-0547">Nucleotide-binding</keyword>
<evidence type="ECO:0000256" key="9">
    <source>
        <dbReference type="SAM" id="MobiDB-lite"/>
    </source>
</evidence>
<proteinExistence type="inferred from homology"/>
<organism evidence="11 12">
    <name type="scientific">Candidatus Microbacterium stercoravium</name>
    <dbReference type="NCBI Taxonomy" id="2838697"/>
    <lineage>
        <taxon>Bacteria</taxon>
        <taxon>Bacillati</taxon>
        <taxon>Actinomycetota</taxon>
        <taxon>Actinomycetes</taxon>
        <taxon>Micrococcales</taxon>
        <taxon>Microbacteriaceae</taxon>
        <taxon>Microbacterium</taxon>
    </lineage>
</organism>
<evidence type="ECO:0000256" key="1">
    <source>
        <dbReference type="ARBA" id="ARBA00022515"/>
    </source>
</evidence>
<evidence type="ECO:0000313" key="12">
    <source>
        <dbReference type="Proteomes" id="UP000824220"/>
    </source>
</evidence>
<feature type="binding site" evidence="8">
    <location>
        <position position="423"/>
    </location>
    <ligand>
        <name>Zn(2+)</name>
        <dbReference type="ChEBI" id="CHEBI:29105"/>
        <label>1</label>
    </ligand>
</feature>
<evidence type="ECO:0000256" key="2">
    <source>
        <dbReference type="ARBA" id="ARBA00022705"/>
    </source>
</evidence>
<dbReference type="GO" id="GO:1990077">
    <property type="term" value="C:primosome complex"/>
    <property type="evidence" value="ECO:0007669"/>
    <property type="project" value="UniProtKB-UniRule"/>
</dbReference>
<evidence type="ECO:0000313" key="11">
    <source>
        <dbReference type="EMBL" id="HJA03659.1"/>
    </source>
</evidence>
<reference evidence="11" key="1">
    <citation type="journal article" date="2021" name="PeerJ">
        <title>Extensive microbial diversity within the chicken gut microbiome revealed by metagenomics and culture.</title>
        <authorList>
            <person name="Gilroy R."/>
            <person name="Ravi A."/>
            <person name="Getino M."/>
            <person name="Pursley I."/>
            <person name="Horton D.L."/>
            <person name="Alikhan N.F."/>
            <person name="Baker D."/>
            <person name="Gharbi K."/>
            <person name="Hall N."/>
            <person name="Watson M."/>
            <person name="Adriaenssens E.M."/>
            <person name="Foster-Nyarko E."/>
            <person name="Jarju S."/>
            <person name="Secka A."/>
            <person name="Antonio M."/>
            <person name="Oren A."/>
            <person name="Chaudhuri R.R."/>
            <person name="La Ragione R."/>
            <person name="Hildebrand F."/>
            <person name="Pallen M.J."/>
        </authorList>
    </citation>
    <scope>NUCLEOTIDE SEQUENCE</scope>
    <source>
        <strain evidence="11">ChiHjej8B7-3636</strain>
    </source>
</reference>
<dbReference type="Gene3D" id="3.40.50.300">
    <property type="entry name" value="P-loop containing nucleotide triphosphate hydrolases"/>
    <property type="match status" value="1"/>
</dbReference>
<dbReference type="PANTHER" id="PTHR30580">
    <property type="entry name" value="PRIMOSOMAL PROTEIN N"/>
    <property type="match status" value="1"/>
</dbReference>
<dbReference type="Proteomes" id="UP000824220">
    <property type="component" value="Unassembled WGS sequence"/>
</dbReference>
<dbReference type="PANTHER" id="PTHR30580:SF0">
    <property type="entry name" value="PRIMOSOMAL PROTEIN N"/>
    <property type="match status" value="1"/>
</dbReference>
<dbReference type="GO" id="GO:0006310">
    <property type="term" value="P:DNA recombination"/>
    <property type="evidence" value="ECO:0007669"/>
    <property type="project" value="InterPro"/>
</dbReference>
<evidence type="ECO:0000256" key="4">
    <source>
        <dbReference type="ARBA" id="ARBA00022741"/>
    </source>
</evidence>
<dbReference type="Gene3D" id="3.40.1440.60">
    <property type="entry name" value="PriA, 3(prime) DNA-binding domain"/>
    <property type="match status" value="1"/>
</dbReference>
<keyword evidence="6 8" id="KW-0067">ATP-binding</keyword>
<comment type="subunit">
    <text evidence="8">Component of the replication restart primosome.</text>
</comment>
<name>A0A9D2KFI0_9MICO</name>
<keyword evidence="3 8" id="KW-0479">Metal-binding</keyword>
<keyword evidence="7 8" id="KW-0238">DNA-binding</keyword>
<comment type="cofactor">
    <cofactor evidence="8">
        <name>Zn(2+)</name>
        <dbReference type="ChEBI" id="CHEBI:29105"/>
    </cofactor>
    <text evidence="8">Binds 2 zinc ions per subunit.</text>
</comment>
<feature type="binding site" evidence="8">
    <location>
        <position position="420"/>
    </location>
    <ligand>
        <name>Zn(2+)</name>
        <dbReference type="ChEBI" id="CHEBI:29105"/>
        <label>1</label>
    </ligand>
</feature>
<dbReference type="AlphaFoldDB" id="A0A9D2KFI0"/>